<name>A0A5B8U6M5_9ACTN</name>
<dbReference type="AlphaFoldDB" id="A0A5B8U6M5"/>
<proteinExistence type="predicted"/>
<reference evidence="2 3" key="1">
    <citation type="journal article" date="2018" name="J. Microbiol.">
        <title>Baekduia soli gen. nov., sp. nov., a novel bacterium isolated from the soil of Baekdu Mountain and proposal of a novel family name, Baekduiaceae fam. nov.</title>
        <authorList>
            <person name="An D.S."/>
            <person name="Siddiqi M.Z."/>
            <person name="Kim K.H."/>
            <person name="Yu H.S."/>
            <person name="Im W.T."/>
        </authorList>
    </citation>
    <scope>NUCLEOTIDE SEQUENCE [LARGE SCALE GENOMIC DNA]</scope>
    <source>
        <strain evidence="2 3">BR7-21</strain>
    </source>
</reference>
<protein>
    <submittedName>
        <fullName evidence="2">Uncharacterized protein</fullName>
    </submittedName>
</protein>
<dbReference type="Proteomes" id="UP000321805">
    <property type="component" value="Chromosome"/>
</dbReference>
<dbReference type="Gene3D" id="3.20.20.120">
    <property type="entry name" value="Enolase-like C-terminal domain"/>
    <property type="match status" value="1"/>
</dbReference>
<sequence>MSACDSREAGADGDDREADAGGTYARVAGLPLCVERCELLPLARDISSGFTKISTVVRLSGDGHEGQGEDITWDQIDHLEHLRGAGELSWLRGTRTLDAFSTLLGLADLFPVAPIRESARDYRRWAFESAALDLALRQSGLSLQDAVGRAAEPVTFVVSLRLDDRAGLARLRALRAADPGLRFKLDPVDSWDDALLAELAALDCVDVVDMKGLYRNATVAMDADPVLYGRVFEHLPRVWIEDPALAPATIGLLDGRRDRVTWDEPIHAVGDIRALPWRPRLLNLKPARFGSVRRLFETYDYCRAHDIGAYGGGMFEQGPGRGQLQYLASLFHPDGPNDLAPVAYNLHAPAGGLPRSPLAPEPHETGFRWGDYDARRSIREAPGGPGAR</sequence>
<evidence type="ECO:0000313" key="3">
    <source>
        <dbReference type="Proteomes" id="UP000321805"/>
    </source>
</evidence>
<dbReference type="SUPFAM" id="SSF51604">
    <property type="entry name" value="Enolase C-terminal domain-like"/>
    <property type="match status" value="1"/>
</dbReference>
<dbReference type="KEGG" id="bsol:FSW04_12545"/>
<gene>
    <name evidence="2" type="ORF">FSW04_12545</name>
</gene>
<feature type="region of interest" description="Disordered" evidence="1">
    <location>
        <begin position="354"/>
        <end position="388"/>
    </location>
</feature>
<dbReference type="RefSeq" id="WP_146919710.1">
    <property type="nucleotide sequence ID" value="NZ_CP042430.1"/>
</dbReference>
<organism evidence="2 3">
    <name type="scientific">Baekduia soli</name>
    <dbReference type="NCBI Taxonomy" id="496014"/>
    <lineage>
        <taxon>Bacteria</taxon>
        <taxon>Bacillati</taxon>
        <taxon>Actinomycetota</taxon>
        <taxon>Thermoleophilia</taxon>
        <taxon>Solirubrobacterales</taxon>
        <taxon>Baekduiaceae</taxon>
        <taxon>Baekduia</taxon>
    </lineage>
</organism>
<dbReference type="OrthoDB" id="9774531at2"/>
<dbReference type="EMBL" id="CP042430">
    <property type="protein sequence ID" value="QEC48312.1"/>
    <property type="molecule type" value="Genomic_DNA"/>
</dbReference>
<dbReference type="InterPro" id="IPR036849">
    <property type="entry name" value="Enolase-like_C_sf"/>
</dbReference>
<keyword evidence="3" id="KW-1185">Reference proteome</keyword>
<feature type="compositionally biased region" description="Basic and acidic residues" evidence="1">
    <location>
        <begin position="361"/>
        <end position="379"/>
    </location>
</feature>
<dbReference type="InterPro" id="IPR029017">
    <property type="entry name" value="Enolase-like_N"/>
</dbReference>
<dbReference type="Gene3D" id="3.30.390.10">
    <property type="entry name" value="Enolase-like, N-terminal domain"/>
    <property type="match status" value="1"/>
</dbReference>
<accession>A0A5B8U6M5</accession>
<evidence type="ECO:0000313" key="2">
    <source>
        <dbReference type="EMBL" id="QEC48312.1"/>
    </source>
</evidence>
<evidence type="ECO:0000256" key="1">
    <source>
        <dbReference type="SAM" id="MobiDB-lite"/>
    </source>
</evidence>